<proteinExistence type="predicted"/>
<reference evidence="2 3" key="1">
    <citation type="journal article" date="2020" name="Biotechnol. Biofuels">
        <title>New insights from the biogas microbiome by comprehensive genome-resolved metagenomics of nearly 1600 species originating from multiple anaerobic digesters.</title>
        <authorList>
            <person name="Campanaro S."/>
            <person name="Treu L."/>
            <person name="Rodriguez-R L.M."/>
            <person name="Kovalovszki A."/>
            <person name="Ziels R.M."/>
            <person name="Maus I."/>
            <person name="Zhu X."/>
            <person name="Kougias P.G."/>
            <person name="Basile A."/>
            <person name="Luo G."/>
            <person name="Schluter A."/>
            <person name="Konstantinidis K.T."/>
            <person name="Angelidaki I."/>
        </authorList>
    </citation>
    <scope>NUCLEOTIDE SEQUENCE [LARGE SCALE GENOMIC DNA]</scope>
    <source>
        <strain evidence="2">AS05jafATM_4</strain>
    </source>
</reference>
<dbReference type="EMBL" id="DUTF01000390">
    <property type="protein sequence ID" value="HHY28665.1"/>
    <property type="molecule type" value="Genomic_DNA"/>
</dbReference>
<evidence type="ECO:0000259" key="1">
    <source>
        <dbReference type="Pfam" id="PF03313"/>
    </source>
</evidence>
<protein>
    <submittedName>
        <fullName evidence="2">Serine dehydratase subunit alpha family protein</fullName>
    </submittedName>
</protein>
<comment type="caution">
    <text evidence="2">The sequence shown here is derived from an EMBL/GenBank/DDBJ whole genome shotgun (WGS) entry which is preliminary data.</text>
</comment>
<gene>
    <name evidence="2" type="ORF">GX523_18355</name>
</gene>
<accession>A0A7C6Z6V7</accession>
<sequence>EEAAALENQQQENNVDSSFLSVDSIYDFCTSCDISELAHIKTAIELTRELCRDGLENAYGLQVASTLRNNIDKGLIANDEITHTLMWTTAGLDARMGGSGYPAMSNTGSGNQGIICSMAPMAAGEYRNCSEEEIMRAVALSNLMNIYLDYRSNEYAHLSKMCYCSGVAPAAAASGVAYLHGATKDQISDIIRTSLGNLAGVICDGAKPSCAFRSYTGLCGALQSMLMAEKGLSSSSIEGVVHDTVDGTIENIYQLQKECMSTTDEFVFKVKKKQGAIC</sequence>
<evidence type="ECO:0000313" key="3">
    <source>
        <dbReference type="Proteomes" id="UP000553059"/>
    </source>
</evidence>
<organism evidence="2 3">
    <name type="scientific">Desulfitobacterium dehalogenans</name>
    <dbReference type="NCBI Taxonomy" id="36854"/>
    <lineage>
        <taxon>Bacteria</taxon>
        <taxon>Bacillati</taxon>
        <taxon>Bacillota</taxon>
        <taxon>Clostridia</taxon>
        <taxon>Eubacteriales</taxon>
        <taxon>Desulfitobacteriaceae</taxon>
        <taxon>Desulfitobacterium</taxon>
    </lineage>
</organism>
<dbReference type="Pfam" id="PF03313">
    <property type="entry name" value="SDH_alpha"/>
    <property type="match status" value="1"/>
</dbReference>
<dbReference type="GO" id="GO:0019450">
    <property type="term" value="P:L-cysteine catabolic process to pyruvate"/>
    <property type="evidence" value="ECO:0007669"/>
    <property type="project" value="TreeGrafter"/>
</dbReference>
<dbReference type="PANTHER" id="PTHR30501">
    <property type="entry name" value="UPF0597 PROTEIN YHAM"/>
    <property type="match status" value="1"/>
</dbReference>
<name>A0A7C6Z6V7_9FIRM</name>
<dbReference type="PANTHER" id="PTHR30501:SF2">
    <property type="entry name" value="UPF0597 PROTEIN YHAM"/>
    <property type="match status" value="1"/>
</dbReference>
<dbReference type="AlphaFoldDB" id="A0A7C6Z6V7"/>
<dbReference type="Proteomes" id="UP000553059">
    <property type="component" value="Unassembled WGS sequence"/>
</dbReference>
<dbReference type="InterPro" id="IPR005130">
    <property type="entry name" value="Ser_deHydtase-like_asu"/>
</dbReference>
<dbReference type="InterPro" id="IPR021144">
    <property type="entry name" value="UPF0597"/>
</dbReference>
<evidence type="ECO:0000313" key="2">
    <source>
        <dbReference type="EMBL" id="HHY28665.1"/>
    </source>
</evidence>
<feature type="domain" description="Serine dehydratase-like alpha subunit" evidence="1">
    <location>
        <begin position="39"/>
        <end position="266"/>
    </location>
</feature>
<dbReference type="GO" id="GO:0080146">
    <property type="term" value="F:L-cysteine desulfhydrase activity"/>
    <property type="evidence" value="ECO:0007669"/>
    <property type="project" value="TreeGrafter"/>
</dbReference>
<feature type="non-terminal residue" evidence="2">
    <location>
        <position position="1"/>
    </location>
</feature>